<evidence type="ECO:0000256" key="1">
    <source>
        <dbReference type="ARBA" id="ARBA00004123"/>
    </source>
</evidence>
<dbReference type="InterPro" id="IPR044666">
    <property type="entry name" value="Cyclophilin_A-like"/>
</dbReference>
<evidence type="ECO:0000256" key="4">
    <source>
        <dbReference type="ARBA" id="ARBA00046368"/>
    </source>
</evidence>
<dbReference type="InterPro" id="IPR002130">
    <property type="entry name" value="Cyclophilin-type_PPIase_dom"/>
</dbReference>
<comment type="function">
    <text evidence="5">PPIases accelerate the folding of proteins. It catalyzes the cis-trans isomerization of proline imidic peptide bonds in oligopeptides.</text>
</comment>
<keyword evidence="5" id="KW-0697">Rotamase</keyword>
<comment type="subunit">
    <text evidence="4">Part of the activated spliceosome B/catalytic step 1 spliceosome, one of the forms of the spliceosome which has a well-formed active site but still cannot catalyze the branching reaction and is composed at least of 52 proteins, the U2, U5 and U6 snRNAs and the pre-mRNA. Recruited during early steps of activated spliceosome B maturation, it is probably one of the first proteins released from this complex as he matures to the spliceosome C complex. Component of the minor spliceosome, which splices U12-type introns.</text>
</comment>
<dbReference type="Pfam" id="PF00160">
    <property type="entry name" value="Pro_isomerase"/>
    <property type="match status" value="1"/>
</dbReference>
<evidence type="ECO:0000256" key="3">
    <source>
        <dbReference type="ARBA" id="ARBA00023242"/>
    </source>
</evidence>
<dbReference type="OrthoDB" id="442970at2759"/>
<dbReference type="EMBL" id="KQ776555">
    <property type="protein sequence ID" value="OAD52194.1"/>
    <property type="molecule type" value="Genomic_DNA"/>
</dbReference>
<proteinExistence type="inferred from homology"/>
<dbReference type="Gene3D" id="2.40.100.10">
    <property type="entry name" value="Cyclophilin-like"/>
    <property type="match status" value="1"/>
</dbReference>
<accession>A0A310SBC3</accession>
<comment type="subcellular location">
    <subcellularLocation>
        <location evidence="1">Nucleus</location>
    </subcellularLocation>
</comment>
<dbReference type="SUPFAM" id="SSF50891">
    <property type="entry name" value="Cyclophilin-like"/>
    <property type="match status" value="1"/>
</dbReference>
<dbReference type="AlphaFoldDB" id="A0A310SBC3"/>
<keyword evidence="9" id="KW-1185">Reference proteome</keyword>
<dbReference type="EC" id="5.2.1.8" evidence="5"/>
<comment type="catalytic activity">
    <reaction evidence="5">
        <text>[protein]-peptidylproline (omega=180) = [protein]-peptidylproline (omega=0)</text>
        <dbReference type="Rhea" id="RHEA:16237"/>
        <dbReference type="Rhea" id="RHEA-COMP:10747"/>
        <dbReference type="Rhea" id="RHEA-COMP:10748"/>
        <dbReference type="ChEBI" id="CHEBI:83833"/>
        <dbReference type="ChEBI" id="CHEBI:83834"/>
        <dbReference type="EC" id="5.2.1.8"/>
    </reaction>
</comment>
<keyword evidence="5 8" id="KW-0413">Isomerase</keyword>
<dbReference type="PANTHER" id="PTHR45625">
    <property type="entry name" value="PEPTIDYL-PROLYL CIS-TRANS ISOMERASE-RELATED"/>
    <property type="match status" value="1"/>
</dbReference>
<keyword evidence="3" id="KW-0539">Nucleus</keyword>
<comment type="similarity">
    <text evidence="2 5">Belongs to the cyclophilin-type PPIase family.</text>
</comment>
<dbReference type="PRINTS" id="PR00153">
    <property type="entry name" value="CSAPPISMRASE"/>
</dbReference>
<feature type="region of interest" description="Disordered" evidence="6">
    <location>
        <begin position="159"/>
        <end position="195"/>
    </location>
</feature>
<dbReference type="GO" id="GO:0003755">
    <property type="term" value="F:peptidyl-prolyl cis-trans isomerase activity"/>
    <property type="evidence" value="ECO:0007669"/>
    <property type="project" value="UniProtKB-UniRule"/>
</dbReference>
<gene>
    <name evidence="8" type="ORF">WN48_02714</name>
</gene>
<sequence length="195" mass="21567">MLKPDLSFVSTRTVEDSDAKEYGFWDDTIFHRIIKGFITQGGDPTGIGDGGKIYGGAFKDEFCTRLRSCGQGLIAMANAGKDDNGSQFFFTLGSTSELQNKHTIFGKVAGGTIYNMLELEEALVDETDRPLYPPKMRKTEILNNPFPDIIPRIIVQESEEVKNSSKTKTTGLNSQPAVEPPGPPNKEWNEDRISD</sequence>
<evidence type="ECO:0000256" key="5">
    <source>
        <dbReference type="RuleBase" id="RU363019"/>
    </source>
</evidence>
<evidence type="ECO:0000313" key="9">
    <source>
        <dbReference type="Proteomes" id="UP000250275"/>
    </source>
</evidence>
<evidence type="ECO:0000313" key="8">
    <source>
        <dbReference type="EMBL" id="OAD52194.1"/>
    </source>
</evidence>
<reference evidence="8 9" key="1">
    <citation type="submission" date="2015-07" db="EMBL/GenBank/DDBJ databases">
        <title>The genome of Eufriesea mexicana.</title>
        <authorList>
            <person name="Pan H."/>
            <person name="Kapheim K."/>
        </authorList>
    </citation>
    <scope>NUCLEOTIDE SEQUENCE [LARGE SCALE GENOMIC DNA]</scope>
    <source>
        <strain evidence="8">0111107269</strain>
        <tissue evidence="8">Whole body</tissue>
    </source>
</reference>
<evidence type="ECO:0000259" key="7">
    <source>
        <dbReference type="PROSITE" id="PS50072"/>
    </source>
</evidence>
<dbReference type="Proteomes" id="UP000250275">
    <property type="component" value="Unassembled WGS sequence"/>
</dbReference>
<evidence type="ECO:0000256" key="6">
    <source>
        <dbReference type="SAM" id="MobiDB-lite"/>
    </source>
</evidence>
<name>A0A310SBC3_9HYME</name>
<dbReference type="PANTHER" id="PTHR45625:SF6">
    <property type="entry name" value="SPLICEOSOME-ASSOCIATED PROTEIN CWC27 HOMOLOG"/>
    <property type="match status" value="1"/>
</dbReference>
<dbReference type="PROSITE" id="PS50072">
    <property type="entry name" value="CSA_PPIASE_2"/>
    <property type="match status" value="1"/>
</dbReference>
<organism evidence="8 9">
    <name type="scientific">Eufriesea mexicana</name>
    <dbReference type="NCBI Taxonomy" id="516756"/>
    <lineage>
        <taxon>Eukaryota</taxon>
        <taxon>Metazoa</taxon>
        <taxon>Ecdysozoa</taxon>
        <taxon>Arthropoda</taxon>
        <taxon>Hexapoda</taxon>
        <taxon>Insecta</taxon>
        <taxon>Pterygota</taxon>
        <taxon>Neoptera</taxon>
        <taxon>Endopterygota</taxon>
        <taxon>Hymenoptera</taxon>
        <taxon>Apocrita</taxon>
        <taxon>Aculeata</taxon>
        <taxon>Apoidea</taxon>
        <taxon>Anthophila</taxon>
        <taxon>Apidae</taxon>
        <taxon>Eufriesea</taxon>
    </lineage>
</organism>
<feature type="compositionally biased region" description="Polar residues" evidence="6">
    <location>
        <begin position="164"/>
        <end position="176"/>
    </location>
</feature>
<evidence type="ECO:0000256" key="2">
    <source>
        <dbReference type="ARBA" id="ARBA00007365"/>
    </source>
</evidence>
<feature type="domain" description="PPIase cyclophilin-type" evidence="7">
    <location>
        <begin position="7"/>
        <end position="141"/>
    </location>
</feature>
<dbReference type="InterPro" id="IPR029000">
    <property type="entry name" value="Cyclophilin-like_dom_sf"/>
</dbReference>
<protein>
    <recommendedName>
        <fullName evidence="5">Peptidyl-prolyl cis-trans isomerase</fullName>
        <shortName evidence="5">PPIase</shortName>
        <ecNumber evidence="5">5.2.1.8</ecNumber>
    </recommendedName>
</protein>
<dbReference type="GO" id="GO:0071013">
    <property type="term" value="C:catalytic step 2 spliceosome"/>
    <property type="evidence" value="ECO:0007669"/>
    <property type="project" value="TreeGrafter"/>
</dbReference>